<dbReference type="Proteomes" id="UP000263517">
    <property type="component" value="Unassembled WGS sequence"/>
</dbReference>
<evidence type="ECO:0000313" key="3">
    <source>
        <dbReference type="Proteomes" id="UP000263517"/>
    </source>
</evidence>
<keyword evidence="1" id="KW-0812">Transmembrane</keyword>
<gene>
    <name evidence="2" type="ORF">DCW74_16595</name>
</gene>
<accession>A0A350P7S2</accession>
<dbReference type="RefSeq" id="WP_272965013.1">
    <property type="nucleotide sequence ID" value="NZ_CALBIY010000025.1"/>
</dbReference>
<evidence type="ECO:0000256" key="1">
    <source>
        <dbReference type="SAM" id="Phobius"/>
    </source>
</evidence>
<keyword evidence="1" id="KW-1133">Transmembrane helix</keyword>
<feature type="transmembrane region" description="Helical" evidence="1">
    <location>
        <begin position="7"/>
        <end position="31"/>
    </location>
</feature>
<organism evidence="2 3">
    <name type="scientific">Alteromonas australica</name>
    <dbReference type="NCBI Taxonomy" id="589873"/>
    <lineage>
        <taxon>Bacteria</taxon>
        <taxon>Pseudomonadati</taxon>
        <taxon>Pseudomonadota</taxon>
        <taxon>Gammaproteobacteria</taxon>
        <taxon>Alteromonadales</taxon>
        <taxon>Alteromonadaceae</taxon>
        <taxon>Alteromonas/Salinimonas group</taxon>
        <taxon>Alteromonas</taxon>
    </lineage>
</organism>
<sequence>MNDTQKWILFWVFIGAFLIITGLTIWGVFFGLAELSDAYKDKLFYALILEILGAVIVLFKTGFAQKAEGAFTKKIWIDFEDGMDVRKYVGKNVTISPRGEDGTPLTEDISNNIMKDRALYVTPELPEGTTNVFITLELDEETFEGSFSANSYVVKLEEQEL</sequence>
<name>A0A350P7S2_9ALTE</name>
<protein>
    <submittedName>
        <fullName evidence="2">Uncharacterized protein</fullName>
    </submittedName>
</protein>
<keyword evidence="1" id="KW-0472">Membrane</keyword>
<comment type="caution">
    <text evidence="2">The sequence shown here is derived from an EMBL/GenBank/DDBJ whole genome shotgun (WGS) entry which is preliminary data.</text>
</comment>
<evidence type="ECO:0000313" key="2">
    <source>
        <dbReference type="EMBL" id="HAW77339.1"/>
    </source>
</evidence>
<proteinExistence type="predicted"/>
<dbReference type="EMBL" id="DNAN01000584">
    <property type="protein sequence ID" value="HAW77339.1"/>
    <property type="molecule type" value="Genomic_DNA"/>
</dbReference>
<reference evidence="2 3" key="1">
    <citation type="journal article" date="2018" name="Nat. Biotechnol.">
        <title>A standardized bacterial taxonomy based on genome phylogeny substantially revises the tree of life.</title>
        <authorList>
            <person name="Parks D.H."/>
            <person name="Chuvochina M."/>
            <person name="Waite D.W."/>
            <person name="Rinke C."/>
            <person name="Skarshewski A."/>
            <person name="Chaumeil P.A."/>
            <person name="Hugenholtz P."/>
        </authorList>
    </citation>
    <scope>NUCLEOTIDE SEQUENCE [LARGE SCALE GENOMIC DNA]</scope>
    <source>
        <strain evidence="2">UBA11978</strain>
    </source>
</reference>
<feature type="transmembrane region" description="Helical" evidence="1">
    <location>
        <begin position="43"/>
        <end position="63"/>
    </location>
</feature>
<dbReference type="AlphaFoldDB" id="A0A350P7S2"/>